<evidence type="ECO:0000313" key="3">
    <source>
        <dbReference type="EMBL" id="AMD90195.1"/>
    </source>
</evidence>
<feature type="signal peptide" evidence="2">
    <location>
        <begin position="1"/>
        <end position="37"/>
    </location>
</feature>
<organism evidence="3 4">
    <name type="scientific">Desulfovibrio fairfieldensis</name>
    <dbReference type="NCBI Taxonomy" id="44742"/>
    <lineage>
        <taxon>Bacteria</taxon>
        <taxon>Pseudomonadati</taxon>
        <taxon>Thermodesulfobacteriota</taxon>
        <taxon>Desulfovibrionia</taxon>
        <taxon>Desulfovibrionales</taxon>
        <taxon>Desulfovibrionaceae</taxon>
        <taxon>Desulfovibrio</taxon>
    </lineage>
</organism>
<dbReference type="Proteomes" id="UP000069241">
    <property type="component" value="Chromosome"/>
</dbReference>
<keyword evidence="4" id="KW-1185">Reference proteome</keyword>
<name>A0A0X8JK14_9BACT</name>
<sequence>MSRAFFFTPRVFFRPLPACLWLLVPLCCLTIAHPAAAQVTLLVPSQPSIEAPAKPDTPDKSDKTARADKTDKTEKETSQAKGKEEQKKNTAEQKIAQTPPSPAAEAAPAPKPQNNETTASQQTDGRSPAAPAAAATTETNGQDAAVSGGAAKPEPPQAPPISEEVDVLISMMRPFRHEGLSMDMPQLFAVLRYDDNTPAKDGVLQPERHDLLGDVEEIRYLDQKAWGANVALSRPGLYQFVIEARPWWDAARDRFVQHYVKTTLPVYGVERGWELPVGQRFEIQPLTRPFGLTAPALFSGRVLFNGKPLDNAPVRMSRINTDKQSAPTPWQEELAARTDKNGQFAFVLNQPGWWCCAAVAAGDPLKGPDGQSKPLELGALLWLYVDGASAEPRKH</sequence>
<protein>
    <submittedName>
        <fullName evidence="3">Cobalt ABC transporter substrate-binding protein</fullName>
    </submittedName>
</protein>
<feature type="compositionally biased region" description="Basic and acidic residues" evidence="1">
    <location>
        <begin position="56"/>
        <end position="91"/>
    </location>
</feature>
<dbReference type="STRING" id="44742.AXF13_08700"/>
<evidence type="ECO:0000256" key="1">
    <source>
        <dbReference type="SAM" id="MobiDB-lite"/>
    </source>
</evidence>
<dbReference type="KEGG" id="dfi:AXF13_08700"/>
<evidence type="ECO:0000256" key="2">
    <source>
        <dbReference type="SAM" id="SignalP"/>
    </source>
</evidence>
<proteinExistence type="predicted"/>
<gene>
    <name evidence="3" type="ORF">AXF13_08700</name>
</gene>
<dbReference type="AlphaFoldDB" id="A0A0X8JK14"/>
<dbReference type="EMBL" id="CP014229">
    <property type="protein sequence ID" value="AMD90195.1"/>
    <property type="molecule type" value="Genomic_DNA"/>
</dbReference>
<dbReference type="InterPro" id="IPR019613">
    <property type="entry name" value="DUF4198"/>
</dbReference>
<accession>A0A0X8JK14</accession>
<feature type="chain" id="PRO_5007067477" evidence="2">
    <location>
        <begin position="38"/>
        <end position="395"/>
    </location>
</feature>
<feature type="compositionally biased region" description="Polar residues" evidence="1">
    <location>
        <begin position="113"/>
        <end position="125"/>
    </location>
</feature>
<keyword evidence="2" id="KW-0732">Signal</keyword>
<evidence type="ECO:0000313" key="4">
    <source>
        <dbReference type="Proteomes" id="UP000069241"/>
    </source>
</evidence>
<dbReference type="Pfam" id="PF10670">
    <property type="entry name" value="DUF4198"/>
    <property type="match status" value="1"/>
</dbReference>
<reference evidence="4" key="1">
    <citation type="submission" date="2016-02" db="EMBL/GenBank/DDBJ databases">
        <authorList>
            <person name="Holder M.E."/>
            <person name="Ajami N.J."/>
            <person name="Petrosino J.F."/>
        </authorList>
    </citation>
    <scope>NUCLEOTIDE SEQUENCE [LARGE SCALE GENOMIC DNA]</scope>
    <source>
        <strain evidence="4">CCUG 45958</strain>
    </source>
</reference>
<dbReference type="RefSeq" id="WP_062252640.1">
    <property type="nucleotide sequence ID" value="NZ_CP014229.1"/>
</dbReference>
<feature type="region of interest" description="Disordered" evidence="1">
    <location>
        <begin position="49"/>
        <end position="160"/>
    </location>
</feature>